<dbReference type="OrthoDB" id="5411516at2"/>
<evidence type="ECO:0008006" key="5">
    <source>
        <dbReference type="Google" id="ProtNLM"/>
    </source>
</evidence>
<dbReference type="Proteomes" id="UP000191931">
    <property type="component" value="Unassembled WGS sequence"/>
</dbReference>
<dbReference type="EMBL" id="FWEV01000276">
    <property type="protein sequence ID" value="SLM31551.1"/>
    <property type="molecule type" value="Genomic_DNA"/>
</dbReference>
<evidence type="ECO:0000313" key="3">
    <source>
        <dbReference type="EMBL" id="SLM31551.1"/>
    </source>
</evidence>
<keyword evidence="1" id="KW-0175">Coiled coil</keyword>
<feature type="compositionally biased region" description="Basic and acidic residues" evidence="2">
    <location>
        <begin position="352"/>
        <end position="372"/>
    </location>
</feature>
<feature type="compositionally biased region" description="Polar residues" evidence="2">
    <location>
        <begin position="342"/>
        <end position="351"/>
    </location>
</feature>
<feature type="region of interest" description="Disordered" evidence="2">
    <location>
        <begin position="557"/>
        <end position="578"/>
    </location>
</feature>
<name>A0A1W1HGB1_9BACT</name>
<dbReference type="STRING" id="1246637.MTBBW1_350042"/>
<sequence>MNPEVEIPKNISGASDTLLLEYQYNNRRLKIALEKNIISRSGFVTLKSTLDKNLSNGLQTDLYDLLNAENESLLIRDFSPILNKELFKYNQILIKLAQQFSRNTTIQQLKLQKKDKHFIQKKLTSLQKAFAEMLKNLTNQYLEGSQQNIDEMLIQSGFVKEAELEFLHNSALHLEIKVQDRKFGEIAVKNNFTSQEVVNNALDEQTQIYRKTNRNHIIGDILVEKKHITPEVRDEILIIQNRVLEEDWEDTLRNAGQSSIEEREKNALFGAIVIKEKLLDEKKVIEALKIQAMEAAEYHKKSKSKNKADSGKHAGPAKETSANKAENSEENGNLGEKEDSAIKNSSAQGTQSDHEDTSGKGGETKSDGDTGRKPRWIGDILVENFGLSEKDRTRIIKKQMEYRIERINLKLGLNLSNAHIELFNEIEQYFLITYSPDRIEAWIKLLTPLPRSMSKENIISWLYHKKITYGRIPGVIEDIMANRVEPGQSLLIARGDEPVPAKTGYKIHFDTRKSLESLHTSTSLKNTTALQNPTAMQETVSLQNSSNLQGLANGQDLANRQESASIQNSDRAAGNLPPLVRKGNPLITVKRKKGKSGLNVNRCLIAPSLTAPVYIVKGKNVVKNSRDVFIATCDGIPHLSEKRVLSVIPRVNIQGDLTPKDFPLVFDCDFKVQGSLPEETDINCRSLETCNLAGKATCSETLTVANETAKAEVTASGNITLSSVERSIITGKKGVTIQLPKDSDPTEFNRIYDSVVSCDDIMKISDAKIVSSVLRARNRLILKKVLVGNNCKFIVGDSLETIALKTKIEAIESSIKKIDHKISLLQEQSRDLFAKIEKKDIAAIEEEIKRITKNQKTKADIDKITALRLEKRQKEKQYEANIDEYGNIFMQNSTRIKLQQNQKSKLENEKKEIEKQILHFYKSEHETPELDVRRTMLPSGTVIQFRYNRERLENDCEGFIFREELNPENRLYEIRRDRW</sequence>
<evidence type="ECO:0000256" key="1">
    <source>
        <dbReference type="SAM" id="Coils"/>
    </source>
</evidence>
<accession>A0A1W1HGB1</accession>
<dbReference type="RefSeq" id="WP_139786673.1">
    <property type="nucleotide sequence ID" value="NZ_LT828541.1"/>
</dbReference>
<protein>
    <recommendedName>
        <fullName evidence="5">DUF342 domain-containing protein</fullName>
    </recommendedName>
</protein>
<evidence type="ECO:0000256" key="2">
    <source>
        <dbReference type="SAM" id="MobiDB-lite"/>
    </source>
</evidence>
<evidence type="ECO:0000313" key="4">
    <source>
        <dbReference type="Proteomes" id="UP000191931"/>
    </source>
</evidence>
<feature type="coiled-coil region" evidence="1">
    <location>
        <begin position="808"/>
        <end position="854"/>
    </location>
</feature>
<feature type="region of interest" description="Disordered" evidence="2">
    <location>
        <begin position="297"/>
        <end position="373"/>
    </location>
</feature>
<gene>
    <name evidence="3" type="ORF">MTBBW1_350042</name>
</gene>
<feature type="compositionally biased region" description="Polar residues" evidence="2">
    <location>
        <begin position="557"/>
        <end position="570"/>
    </location>
</feature>
<dbReference type="AlphaFoldDB" id="A0A1W1HGB1"/>
<reference evidence="3 4" key="1">
    <citation type="submission" date="2017-03" db="EMBL/GenBank/DDBJ databases">
        <authorList>
            <person name="Afonso C.L."/>
            <person name="Miller P.J."/>
            <person name="Scott M.A."/>
            <person name="Spackman E."/>
            <person name="Goraichik I."/>
            <person name="Dimitrov K.M."/>
            <person name="Suarez D.L."/>
            <person name="Swayne D.E."/>
        </authorList>
    </citation>
    <scope>NUCLEOTIDE SEQUENCE [LARGE SCALE GENOMIC DNA]</scope>
    <source>
        <strain evidence="3">PRJEB14757</strain>
    </source>
</reference>
<proteinExistence type="predicted"/>
<keyword evidence="4" id="KW-1185">Reference proteome</keyword>
<organism evidence="3 4">
    <name type="scientific">Desulfamplus magnetovallimortis</name>
    <dbReference type="NCBI Taxonomy" id="1246637"/>
    <lineage>
        <taxon>Bacteria</taxon>
        <taxon>Pseudomonadati</taxon>
        <taxon>Thermodesulfobacteriota</taxon>
        <taxon>Desulfobacteria</taxon>
        <taxon>Desulfobacterales</taxon>
        <taxon>Desulfobacteraceae</taxon>
        <taxon>Desulfamplus</taxon>
    </lineage>
</organism>